<dbReference type="InterPro" id="IPR056113">
    <property type="entry name" value="DUF7696"/>
</dbReference>
<name>A0A0U3LF55_9BURK</name>
<sequence>MKTVTLITSQHVDSASEAWRAECAARYEEALRVARMATNRERRDHVDKVRASRGDLAADRLRAVAKQLIEGA</sequence>
<dbReference type="EMBL" id="CP013729">
    <property type="protein sequence ID" value="ALV06687.1"/>
    <property type="molecule type" value="Genomic_DNA"/>
</dbReference>
<dbReference type="OrthoDB" id="9156687at2"/>
<dbReference type="RefSeq" id="WP_058934926.1">
    <property type="nucleotide sequence ID" value="NZ_CP013729.1"/>
</dbReference>
<evidence type="ECO:0000313" key="2">
    <source>
        <dbReference type="Proteomes" id="UP000060699"/>
    </source>
</evidence>
<organism evidence="1 2">
    <name type="scientific">Roseateles depolymerans</name>
    <dbReference type="NCBI Taxonomy" id="76731"/>
    <lineage>
        <taxon>Bacteria</taxon>
        <taxon>Pseudomonadati</taxon>
        <taxon>Pseudomonadota</taxon>
        <taxon>Betaproteobacteria</taxon>
        <taxon>Burkholderiales</taxon>
        <taxon>Sphaerotilaceae</taxon>
        <taxon>Roseateles</taxon>
    </lineage>
</organism>
<dbReference type="KEGG" id="rdp:RD2015_2215"/>
<protein>
    <submittedName>
        <fullName evidence="1">Uncharacterized protein</fullName>
    </submittedName>
</protein>
<reference evidence="1 2" key="1">
    <citation type="submission" date="2015-12" db="EMBL/GenBank/DDBJ databases">
        <title>Complete genome of Roseateles depolymerans KCTC 42856.</title>
        <authorList>
            <person name="Kim K.M."/>
        </authorList>
    </citation>
    <scope>NUCLEOTIDE SEQUENCE [LARGE SCALE GENOMIC DNA]</scope>
    <source>
        <strain evidence="1 2">KCTC 42856</strain>
    </source>
</reference>
<proteinExistence type="predicted"/>
<gene>
    <name evidence="1" type="ORF">RD2015_2215</name>
</gene>
<dbReference type="Proteomes" id="UP000060699">
    <property type="component" value="Chromosome"/>
</dbReference>
<dbReference type="STRING" id="76731.RD2015_2215"/>
<dbReference type="Pfam" id="PF24751">
    <property type="entry name" value="DUF7696"/>
    <property type="match status" value="1"/>
</dbReference>
<accession>A0A0U3LF55</accession>
<keyword evidence="2" id="KW-1185">Reference proteome</keyword>
<evidence type="ECO:0000313" key="1">
    <source>
        <dbReference type="EMBL" id="ALV06687.1"/>
    </source>
</evidence>
<dbReference type="AlphaFoldDB" id="A0A0U3LF55"/>